<dbReference type="Pfam" id="PF07883">
    <property type="entry name" value="Cupin_2"/>
    <property type="match status" value="1"/>
</dbReference>
<dbReference type="EMBL" id="QUMS01000001">
    <property type="protein sequence ID" value="REG11280.1"/>
    <property type="molecule type" value="Genomic_DNA"/>
</dbReference>
<evidence type="ECO:0000259" key="1">
    <source>
        <dbReference type="Pfam" id="PF07883"/>
    </source>
</evidence>
<organism evidence="2 3">
    <name type="scientific">Pelolinea submarina</name>
    <dbReference type="NCBI Taxonomy" id="913107"/>
    <lineage>
        <taxon>Bacteria</taxon>
        <taxon>Bacillati</taxon>
        <taxon>Chloroflexota</taxon>
        <taxon>Anaerolineae</taxon>
        <taxon>Anaerolineales</taxon>
        <taxon>Anaerolineaceae</taxon>
        <taxon>Pelolinea</taxon>
    </lineage>
</organism>
<dbReference type="Gene3D" id="2.60.120.10">
    <property type="entry name" value="Jelly Rolls"/>
    <property type="match status" value="1"/>
</dbReference>
<dbReference type="InterPro" id="IPR013096">
    <property type="entry name" value="Cupin_2"/>
</dbReference>
<dbReference type="CDD" id="cd02222">
    <property type="entry name" value="cupin_TM1459-like"/>
    <property type="match status" value="1"/>
</dbReference>
<dbReference type="SUPFAM" id="SSF51182">
    <property type="entry name" value="RmlC-like cupins"/>
    <property type="match status" value="1"/>
</dbReference>
<dbReference type="RefSeq" id="WP_116224417.1">
    <property type="nucleotide sequence ID" value="NZ_AP018437.1"/>
</dbReference>
<dbReference type="GO" id="GO:0051213">
    <property type="term" value="F:dioxygenase activity"/>
    <property type="evidence" value="ECO:0007669"/>
    <property type="project" value="UniProtKB-KW"/>
</dbReference>
<feature type="domain" description="Cupin type-2" evidence="1">
    <location>
        <begin position="50"/>
        <end position="117"/>
    </location>
</feature>
<comment type="caution">
    <text evidence="2">The sequence shown here is derived from an EMBL/GenBank/DDBJ whole genome shotgun (WGS) entry which is preliminary data.</text>
</comment>
<keyword evidence="3" id="KW-1185">Reference proteome</keyword>
<dbReference type="OrthoDB" id="1551122at2"/>
<keyword evidence="2" id="KW-0223">Dioxygenase</keyword>
<evidence type="ECO:0000313" key="2">
    <source>
        <dbReference type="EMBL" id="REG11280.1"/>
    </source>
</evidence>
<accession>A0A347ZS74</accession>
<sequence>MSFIHRFIGTENNYRWEDVPVREYGEEFLGVTRQIMIGPDDGSNNFHLRYFRLEPGSHSHLEHHPHEHGVIILHGKARVQLNDEFFEVKPYDAIFISSEDVHQFTPIGDEPLGFLCVIKDKNSK</sequence>
<dbReference type="AlphaFoldDB" id="A0A347ZS74"/>
<keyword evidence="2" id="KW-0560">Oxidoreductase</keyword>
<dbReference type="InterPro" id="IPR011051">
    <property type="entry name" value="RmlC_Cupin_sf"/>
</dbReference>
<evidence type="ECO:0000313" key="3">
    <source>
        <dbReference type="Proteomes" id="UP000256388"/>
    </source>
</evidence>
<gene>
    <name evidence="2" type="ORF">DFR64_1158</name>
</gene>
<name>A0A347ZS74_9CHLR</name>
<reference evidence="2 3" key="1">
    <citation type="submission" date="2018-08" db="EMBL/GenBank/DDBJ databases">
        <title>Genomic Encyclopedia of Type Strains, Phase IV (KMG-IV): sequencing the most valuable type-strain genomes for metagenomic binning, comparative biology and taxonomic classification.</title>
        <authorList>
            <person name="Goeker M."/>
        </authorList>
    </citation>
    <scope>NUCLEOTIDE SEQUENCE [LARGE SCALE GENOMIC DNA]</scope>
    <source>
        <strain evidence="2 3">DSM 23923</strain>
    </source>
</reference>
<proteinExistence type="predicted"/>
<dbReference type="InterPro" id="IPR014710">
    <property type="entry name" value="RmlC-like_jellyroll"/>
</dbReference>
<protein>
    <submittedName>
        <fullName evidence="2">Quercetin dioxygenase-like cupin family protein</fullName>
    </submittedName>
</protein>
<dbReference type="Proteomes" id="UP000256388">
    <property type="component" value="Unassembled WGS sequence"/>
</dbReference>